<dbReference type="RefSeq" id="WP_201090616.1">
    <property type="nucleotide sequence ID" value="NZ_CP067393.1"/>
</dbReference>
<accession>A0A974NDS6</accession>
<evidence type="ECO:0000256" key="1">
    <source>
        <dbReference type="SAM" id="MobiDB-lite"/>
    </source>
</evidence>
<proteinExistence type="predicted"/>
<dbReference type="KEGG" id="eaz:JHT90_09900"/>
<feature type="region of interest" description="Disordered" evidence="1">
    <location>
        <begin position="1"/>
        <end position="78"/>
    </location>
</feature>
<reference evidence="2 3" key="1">
    <citation type="submission" date="2021-01" db="EMBL/GenBank/DDBJ databases">
        <title>Entomomonas sp. F2A isolated from a house cricket (Acheta domesticus).</title>
        <authorList>
            <person name="Spergser J."/>
            <person name="Busse H.-J."/>
        </authorList>
    </citation>
    <scope>NUCLEOTIDE SEQUENCE [LARGE SCALE GENOMIC DNA]</scope>
    <source>
        <strain evidence="2 3">F2A</strain>
    </source>
</reference>
<feature type="compositionally biased region" description="Basic and acidic residues" evidence="1">
    <location>
        <begin position="27"/>
        <end position="47"/>
    </location>
</feature>
<sequence>MGGAKKALKKAAGLVGLGGSPKTPEVVQRDPQKEADEAANKAAEKANVELAQKKKQRRANSLLSTGGEKGNAKQTLGG</sequence>
<dbReference type="AlphaFoldDB" id="A0A974NDS6"/>
<dbReference type="EMBL" id="CP067393">
    <property type="protein sequence ID" value="QQP84719.1"/>
    <property type="molecule type" value="Genomic_DNA"/>
</dbReference>
<evidence type="ECO:0000313" key="2">
    <source>
        <dbReference type="EMBL" id="QQP84719.1"/>
    </source>
</evidence>
<keyword evidence="3" id="KW-1185">Reference proteome</keyword>
<gene>
    <name evidence="2" type="ORF">JHT90_09900</name>
</gene>
<dbReference type="Proteomes" id="UP000595278">
    <property type="component" value="Chromosome"/>
</dbReference>
<name>A0A974NDS6_9GAMM</name>
<evidence type="ECO:0000313" key="3">
    <source>
        <dbReference type="Proteomes" id="UP000595278"/>
    </source>
</evidence>
<protein>
    <submittedName>
        <fullName evidence="2">Uncharacterized protein</fullName>
    </submittedName>
</protein>
<organism evidence="2 3">
    <name type="scientific">Entomomonas asaccharolytica</name>
    <dbReference type="NCBI Taxonomy" id="2785331"/>
    <lineage>
        <taxon>Bacteria</taxon>
        <taxon>Pseudomonadati</taxon>
        <taxon>Pseudomonadota</taxon>
        <taxon>Gammaproteobacteria</taxon>
        <taxon>Pseudomonadales</taxon>
        <taxon>Pseudomonadaceae</taxon>
        <taxon>Entomomonas</taxon>
    </lineage>
</organism>